<dbReference type="PANTHER" id="PTHR25465">
    <property type="entry name" value="B-BOX DOMAIN CONTAINING"/>
    <property type="match status" value="1"/>
</dbReference>
<reference evidence="5 6" key="1">
    <citation type="submission" date="2020-03" db="EMBL/GenBank/DDBJ databases">
        <title>Dissostichus mawsoni Genome sequencing and assembly.</title>
        <authorList>
            <person name="Park H."/>
        </authorList>
    </citation>
    <scope>NUCLEOTIDE SEQUENCE [LARGE SCALE GENOMIC DNA]</scope>
    <source>
        <strain evidence="5">DM0001</strain>
        <tissue evidence="5">Muscle</tissue>
    </source>
</reference>
<name>A0A7J5ZGT9_DISMA</name>
<dbReference type="AlphaFoldDB" id="A0A7J5ZGT9"/>
<dbReference type="GO" id="GO:0008270">
    <property type="term" value="F:zinc ion binding"/>
    <property type="evidence" value="ECO:0007669"/>
    <property type="project" value="UniProtKB-KW"/>
</dbReference>
<gene>
    <name evidence="5" type="ORF">F7725_000454</name>
</gene>
<dbReference type="Gene3D" id="2.60.120.920">
    <property type="match status" value="1"/>
</dbReference>
<keyword evidence="1" id="KW-0479">Metal-binding</keyword>
<protein>
    <submittedName>
        <fullName evidence="5">Uncharacterized protein</fullName>
    </submittedName>
</protein>
<dbReference type="Proteomes" id="UP000518266">
    <property type="component" value="Unassembled WGS sequence"/>
</dbReference>
<feature type="compositionally biased region" description="Basic residues" evidence="4">
    <location>
        <begin position="418"/>
        <end position="439"/>
    </location>
</feature>
<evidence type="ECO:0000256" key="2">
    <source>
        <dbReference type="ARBA" id="ARBA00022771"/>
    </source>
</evidence>
<dbReference type="SUPFAM" id="SSF49899">
    <property type="entry name" value="Concanavalin A-like lectins/glucanases"/>
    <property type="match status" value="1"/>
</dbReference>
<feature type="region of interest" description="Disordered" evidence="4">
    <location>
        <begin position="407"/>
        <end position="451"/>
    </location>
</feature>
<evidence type="ECO:0000313" key="6">
    <source>
        <dbReference type="Proteomes" id="UP000518266"/>
    </source>
</evidence>
<evidence type="ECO:0000313" key="5">
    <source>
        <dbReference type="EMBL" id="KAF3860199.1"/>
    </source>
</evidence>
<evidence type="ECO:0000256" key="4">
    <source>
        <dbReference type="SAM" id="MobiDB-lite"/>
    </source>
</evidence>
<dbReference type="InterPro" id="IPR051051">
    <property type="entry name" value="E3_ubiq-ligase_TRIM/RNF"/>
</dbReference>
<keyword evidence="6" id="KW-1185">Reference proteome</keyword>
<comment type="caution">
    <text evidence="5">The sequence shown here is derived from an EMBL/GenBank/DDBJ whole genome shotgun (WGS) entry which is preliminary data.</text>
</comment>
<feature type="compositionally biased region" description="Basic and acidic residues" evidence="4">
    <location>
        <begin position="324"/>
        <end position="344"/>
    </location>
</feature>
<dbReference type="OrthoDB" id="120976at2759"/>
<dbReference type="InterPro" id="IPR043136">
    <property type="entry name" value="B30.2/SPRY_sf"/>
</dbReference>
<dbReference type="InterPro" id="IPR013320">
    <property type="entry name" value="ConA-like_dom_sf"/>
</dbReference>
<keyword evidence="2" id="KW-0863">Zinc-finger</keyword>
<dbReference type="PANTHER" id="PTHR25465:SF14">
    <property type="entry name" value="E3 UBIQUITIN-PROTEIN LIGASE TRIM65"/>
    <property type="match status" value="1"/>
</dbReference>
<evidence type="ECO:0000256" key="1">
    <source>
        <dbReference type="ARBA" id="ARBA00022723"/>
    </source>
</evidence>
<feature type="compositionally biased region" description="Basic and acidic residues" evidence="4">
    <location>
        <begin position="354"/>
        <end position="367"/>
    </location>
</feature>
<feature type="region of interest" description="Disordered" evidence="4">
    <location>
        <begin position="324"/>
        <end position="379"/>
    </location>
</feature>
<evidence type="ECO:0000256" key="3">
    <source>
        <dbReference type="ARBA" id="ARBA00022833"/>
    </source>
</evidence>
<sequence length="451" mass="51638">MHEKEQKETDTALYKIPDAGKDKDQAQTFDTLFQESKKEKVRTVLMTGVAGIENLKRRQKLASALRRRLLEETSPCEHVNPPNQKNTEHIIREVNGESVKRVKAVSDIFKEEDGKTIRTVLTTGVSEIGKSLRVQKFIREWAKNDNGYFTWITDLWARLQAKEVDAVRLSGDGKRLLIPGVSSQFQNILPETPGPHLDHCGAHRIKPGLKKYGADLKLDENTASKRLMLSEENRKEKVERPEHKDRFMRSQVVCGEGMKGLCYWEVEWEGRVGIAVTYEAVGRGWDRSGGLGCNEMSWSLLCSRTQYHSIHGKTWKLIEPKNEKTSKDITSKDGKTSKDRKTSKDGNTSKYGKTSKDFKFKDGKTTKDGNISKTGIHSKILSPKMERHPQMGRCPKTLSQKMRKHPNILSSKMGRCPKTLRQKMRRQPKILSQKMRRQPKILSPKMEDIKR</sequence>
<proteinExistence type="predicted"/>
<keyword evidence="3" id="KW-0862">Zinc</keyword>
<organism evidence="5 6">
    <name type="scientific">Dissostichus mawsoni</name>
    <name type="common">Antarctic cod</name>
    <dbReference type="NCBI Taxonomy" id="36200"/>
    <lineage>
        <taxon>Eukaryota</taxon>
        <taxon>Metazoa</taxon>
        <taxon>Chordata</taxon>
        <taxon>Craniata</taxon>
        <taxon>Vertebrata</taxon>
        <taxon>Euteleostomi</taxon>
        <taxon>Actinopterygii</taxon>
        <taxon>Neopterygii</taxon>
        <taxon>Teleostei</taxon>
        <taxon>Neoteleostei</taxon>
        <taxon>Acanthomorphata</taxon>
        <taxon>Eupercaria</taxon>
        <taxon>Perciformes</taxon>
        <taxon>Notothenioidei</taxon>
        <taxon>Nototheniidae</taxon>
        <taxon>Dissostichus</taxon>
    </lineage>
</organism>
<dbReference type="EMBL" id="JAAKFY010000002">
    <property type="protein sequence ID" value="KAF3860199.1"/>
    <property type="molecule type" value="Genomic_DNA"/>
</dbReference>
<accession>A0A7J5ZGT9</accession>